<name>A0ABV5P7B2_STRCM</name>
<feature type="region of interest" description="Disordered" evidence="1">
    <location>
        <begin position="1"/>
        <end position="68"/>
    </location>
</feature>
<evidence type="ECO:0000313" key="4">
    <source>
        <dbReference type="Proteomes" id="UP001589718"/>
    </source>
</evidence>
<feature type="transmembrane region" description="Helical" evidence="2">
    <location>
        <begin position="180"/>
        <end position="203"/>
    </location>
</feature>
<evidence type="ECO:0000256" key="2">
    <source>
        <dbReference type="SAM" id="Phobius"/>
    </source>
</evidence>
<evidence type="ECO:0000313" key="3">
    <source>
        <dbReference type="EMBL" id="MFB9519080.1"/>
    </source>
</evidence>
<dbReference type="Pfam" id="PF19853">
    <property type="entry name" value="DUF6328"/>
    <property type="match status" value="1"/>
</dbReference>
<dbReference type="InterPro" id="IPR046291">
    <property type="entry name" value="DUF6328"/>
</dbReference>
<keyword evidence="4" id="KW-1185">Reference proteome</keyword>
<sequence length="209" mass="23450">MPEAETGQREDRPRGASDEERAGGSRGRSEDGAGRAERAERPPGRSGDQDERDARPRGRSESEDERADRQWSELVQEIRVAQTGVQILFGFLLTVVFTPIFQDISETDKNIYILTVILGSTATGALIGPVSFHRIVSGRRIKHKAVTWASRLTFLGLVLLLATLCSALLLVMRVVTHDSFAPWLVAGVFAWYLLCWFVLPFWARWKHTD</sequence>
<dbReference type="Proteomes" id="UP001589718">
    <property type="component" value="Unassembled WGS sequence"/>
</dbReference>
<evidence type="ECO:0000256" key="1">
    <source>
        <dbReference type="SAM" id="MobiDB-lite"/>
    </source>
</evidence>
<dbReference type="EMBL" id="JBHMCR010000002">
    <property type="protein sequence ID" value="MFB9519080.1"/>
    <property type="molecule type" value="Genomic_DNA"/>
</dbReference>
<feature type="transmembrane region" description="Helical" evidence="2">
    <location>
        <begin position="111"/>
        <end position="132"/>
    </location>
</feature>
<protein>
    <submittedName>
        <fullName evidence="3">DUF6328 family protein</fullName>
    </submittedName>
</protein>
<keyword evidence="2" id="KW-1133">Transmembrane helix</keyword>
<keyword evidence="2" id="KW-0812">Transmembrane</keyword>
<feature type="transmembrane region" description="Helical" evidence="2">
    <location>
        <begin position="152"/>
        <end position="174"/>
    </location>
</feature>
<dbReference type="RefSeq" id="WP_345217891.1">
    <property type="nucleotide sequence ID" value="NZ_BAAAXE010000001.1"/>
</dbReference>
<gene>
    <name evidence="3" type="ORF">ACFFTU_03820</name>
</gene>
<organism evidence="3 4">
    <name type="scientific">Streptomyces cremeus</name>
    <dbReference type="NCBI Taxonomy" id="66881"/>
    <lineage>
        <taxon>Bacteria</taxon>
        <taxon>Bacillati</taxon>
        <taxon>Actinomycetota</taxon>
        <taxon>Actinomycetes</taxon>
        <taxon>Kitasatosporales</taxon>
        <taxon>Streptomycetaceae</taxon>
        <taxon>Streptomyces</taxon>
    </lineage>
</organism>
<proteinExistence type="predicted"/>
<keyword evidence="2" id="KW-0472">Membrane</keyword>
<feature type="transmembrane region" description="Helical" evidence="2">
    <location>
        <begin position="87"/>
        <end position="105"/>
    </location>
</feature>
<comment type="caution">
    <text evidence="3">The sequence shown here is derived from an EMBL/GenBank/DDBJ whole genome shotgun (WGS) entry which is preliminary data.</text>
</comment>
<accession>A0ABV5P7B2</accession>
<reference evidence="3 4" key="1">
    <citation type="submission" date="2024-09" db="EMBL/GenBank/DDBJ databases">
        <authorList>
            <person name="Sun Q."/>
            <person name="Mori K."/>
        </authorList>
    </citation>
    <scope>NUCLEOTIDE SEQUENCE [LARGE SCALE GENOMIC DNA]</scope>
    <source>
        <strain evidence="3 4">JCM 4362</strain>
    </source>
</reference>